<dbReference type="InterPro" id="IPR013087">
    <property type="entry name" value="Znf_C2H2_type"/>
</dbReference>
<dbReference type="SMART" id="SM00355">
    <property type="entry name" value="ZnF_C2H2"/>
    <property type="match status" value="2"/>
</dbReference>
<feature type="region of interest" description="Disordered" evidence="8">
    <location>
        <begin position="1"/>
        <end position="41"/>
    </location>
</feature>
<dbReference type="PROSITE" id="PS50157">
    <property type="entry name" value="ZINC_FINGER_C2H2_2"/>
    <property type="match status" value="2"/>
</dbReference>
<feature type="compositionally biased region" description="Polar residues" evidence="8">
    <location>
        <begin position="414"/>
        <end position="428"/>
    </location>
</feature>
<reference evidence="10" key="1">
    <citation type="journal article" date="2021" name="Open Biol.">
        <title>Shared evolutionary footprints suggest mitochondrial oxidative damage underlies multiple complex I losses in fungi.</title>
        <authorList>
            <person name="Schikora-Tamarit M.A."/>
            <person name="Marcet-Houben M."/>
            <person name="Nosek J."/>
            <person name="Gabaldon T."/>
        </authorList>
    </citation>
    <scope>NUCLEOTIDE SEQUENCE</scope>
    <source>
        <strain evidence="10">CBS2887</strain>
    </source>
</reference>
<evidence type="ECO:0000256" key="4">
    <source>
        <dbReference type="ARBA" id="ARBA00022771"/>
    </source>
</evidence>
<feature type="compositionally biased region" description="Polar residues" evidence="8">
    <location>
        <begin position="478"/>
        <end position="492"/>
    </location>
</feature>
<gene>
    <name evidence="10" type="ORF">WICPIJ_009354</name>
</gene>
<sequence length="526" mass="57664">PPQQQHVHIPFQQPGFYLNGSISSSGSLPSTPQELNQHQQPQMMPNGFQQAQMFYQGSNSGSSTSFANYTTNAQPPMSSSSSSFSMPSVQSQQHQQQQAVFYGPDSGNVSPTANVNGPSGVTAGDSSSKRNVYEAIRAAPTSIPQAMHQQQMPQGMMPVAMAYQNQNASQTHIQDYPHPLTPVAIANPTDGLQSGTQFATFHRILHDRNGSGDDVPFPGILNPEQRQFQPYNSNNNFAQQRSATYPMETSSSGSSVGIVMDSGRKGSTPKKKSESYCGMSLETAARNRCNICGKQFKRPSSLQTHKYSHSGEKPFQCDWKDCNKVFSVRSNMIRHRKLHVRDEKINDGSEASDASSSVEPNSAKNETASNGQDSHAHAVLPAPVQAGSSSQLDHHQQQQQQQMMARQMQSQVQTPVFPQDNHSNSLPPVNQAELMNLQHQHQHQQQQQQQQQQQHNMMAPLNHIHQQIEHVQQTRTVSSSGTATPNNTNQDTAAAVNGHANNSGYFNGMQGNVNGNPGNGNFGFYM</sequence>
<dbReference type="PANTHER" id="PTHR16515">
    <property type="entry name" value="PR DOMAIN ZINC FINGER PROTEIN"/>
    <property type="match status" value="1"/>
</dbReference>
<feature type="domain" description="C2H2-type" evidence="9">
    <location>
        <begin position="287"/>
        <end position="314"/>
    </location>
</feature>
<dbReference type="Proteomes" id="UP000774326">
    <property type="component" value="Unassembled WGS sequence"/>
</dbReference>
<dbReference type="Pfam" id="PF00096">
    <property type="entry name" value="zf-C2H2"/>
    <property type="match status" value="2"/>
</dbReference>
<feature type="non-terminal residue" evidence="10">
    <location>
        <position position="1"/>
    </location>
</feature>
<feature type="compositionally biased region" description="Low complexity" evidence="8">
    <location>
        <begin position="74"/>
        <end position="96"/>
    </location>
</feature>
<evidence type="ECO:0000256" key="2">
    <source>
        <dbReference type="ARBA" id="ARBA00022723"/>
    </source>
</evidence>
<feature type="compositionally biased region" description="Polar residues" evidence="8">
    <location>
        <begin position="55"/>
        <end position="73"/>
    </location>
</feature>
<dbReference type="PANTHER" id="PTHR16515:SF49">
    <property type="entry name" value="GASTRULA ZINC FINGER PROTEIN XLCGF49.1-LIKE-RELATED"/>
    <property type="match status" value="1"/>
</dbReference>
<dbReference type="InterPro" id="IPR050331">
    <property type="entry name" value="Zinc_finger"/>
</dbReference>
<feature type="compositionally biased region" description="Polar residues" evidence="8">
    <location>
        <begin position="31"/>
        <end position="41"/>
    </location>
</feature>
<dbReference type="GO" id="GO:0010468">
    <property type="term" value="P:regulation of gene expression"/>
    <property type="evidence" value="ECO:0007669"/>
    <property type="project" value="TreeGrafter"/>
</dbReference>
<keyword evidence="11" id="KW-1185">Reference proteome</keyword>
<feature type="compositionally biased region" description="Polar residues" evidence="8">
    <location>
        <begin position="352"/>
        <end position="373"/>
    </location>
</feature>
<feature type="compositionally biased region" description="Low complexity" evidence="8">
    <location>
        <begin position="397"/>
        <end position="413"/>
    </location>
</feature>
<evidence type="ECO:0000313" key="11">
    <source>
        <dbReference type="Proteomes" id="UP000774326"/>
    </source>
</evidence>
<organism evidence="10 11">
    <name type="scientific">Wickerhamomyces pijperi</name>
    <name type="common">Yeast</name>
    <name type="synonym">Pichia pijperi</name>
    <dbReference type="NCBI Taxonomy" id="599730"/>
    <lineage>
        <taxon>Eukaryota</taxon>
        <taxon>Fungi</taxon>
        <taxon>Dikarya</taxon>
        <taxon>Ascomycota</taxon>
        <taxon>Saccharomycotina</taxon>
        <taxon>Saccharomycetes</taxon>
        <taxon>Phaffomycetales</taxon>
        <taxon>Wickerhamomycetaceae</taxon>
        <taxon>Wickerhamomyces</taxon>
    </lineage>
</organism>
<keyword evidence="2" id="KW-0479">Metal-binding</keyword>
<accession>A0A9P8PNU2</accession>
<keyword evidence="6" id="KW-0539">Nucleus</keyword>
<feature type="region of interest" description="Disordered" evidence="8">
    <location>
        <begin position="55"/>
        <end position="96"/>
    </location>
</feature>
<evidence type="ECO:0000256" key="3">
    <source>
        <dbReference type="ARBA" id="ARBA00022737"/>
    </source>
</evidence>
<dbReference type="InterPro" id="IPR036236">
    <property type="entry name" value="Znf_C2H2_sf"/>
</dbReference>
<comment type="caution">
    <text evidence="10">The sequence shown here is derived from an EMBL/GenBank/DDBJ whole genome shotgun (WGS) entry which is preliminary data.</text>
</comment>
<feature type="region of interest" description="Disordered" evidence="8">
    <location>
        <begin position="478"/>
        <end position="498"/>
    </location>
</feature>
<evidence type="ECO:0000313" key="10">
    <source>
        <dbReference type="EMBL" id="KAH3675476.1"/>
    </source>
</evidence>
<feature type="region of interest" description="Disordered" evidence="8">
    <location>
        <begin position="246"/>
        <end position="274"/>
    </location>
</feature>
<keyword evidence="3" id="KW-0677">Repeat</keyword>
<evidence type="ECO:0000256" key="8">
    <source>
        <dbReference type="SAM" id="MobiDB-lite"/>
    </source>
</evidence>
<evidence type="ECO:0000256" key="5">
    <source>
        <dbReference type="ARBA" id="ARBA00022833"/>
    </source>
</evidence>
<dbReference type="Gene3D" id="3.30.160.60">
    <property type="entry name" value="Classic Zinc Finger"/>
    <property type="match status" value="2"/>
</dbReference>
<evidence type="ECO:0000256" key="1">
    <source>
        <dbReference type="ARBA" id="ARBA00004123"/>
    </source>
</evidence>
<comment type="subcellular location">
    <subcellularLocation>
        <location evidence="1">Nucleus</location>
    </subcellularLocation>
</comment>
<dbReference type="SUPFAM" id="SSF57667">
    <property type="entry name" value="beta-beta-alpha zinc fingers"/>
    <property type="match status" value="1"/>
</dbReference>
<dbReference type="OrthoDB" id="6077919at2759"/>
<evidence type="ECO:0000256" key="6">
    <source>
        <dbReference type="ARBA" id="ARBA00023242"/>
    </source>
</evidence>
<name>A0A9P8PNU2_WICPI</name>
<proteinExistence type="predicted"/>
<dbReference type="EMBL" id="JAEUBG010005419">
    <property type="protein sequence ID" value="KAH3675476.1"/>
    <property type="molecule type" value="Genomic_DNA"/>
</dbReference>
<protein>
    <recommendedName>
        <fullName evidence="9">C2H2-type domain-containing protein</fullName>
    </recommendedName>
</protein>
<keyword evidence="5" id="KW-0862">Zinc</keyword>
<evidence type="ECO:0000259" key="9">
    <source>
        <dbReference type="PROSITE" id="PS50157"/>
    </source>
</evidence>
<dbReference type="GO" id="GO:0005634">
    <property type="term" value="C:nucleus"/>
    <property type="evidence" value="ECO:0007669"/>
    <property type="project" value="UniProtKB-SubCell"/>
</dbReference>
<keyword evidence="4 7" id="KW-0863">Zinc-finger</keyword>
<feature type="domain" description="C2H2-type" evidence="9">
    <location>
        <begin position="315"/>
        <end position="344"/>
    </location>
</feature>
<dbReference type="PROSITE" id="PS00028">
    <property type="entry name" value="ZINC_FINGER_C2H2_1"/>
    <property type="match status" value="2"/>
</dbReference>
<feature type="compositionally biased region" description="Polar residues" evidence="8">
    <location>
        <begin position="246"/>
        <end position="255"/>
    </location>
</feature>
<dbReference type="AlphaFoldDB" id="A0A9P8PNU2"/>
<evidence type="ECO:0000256" key="7">
    <source>
        <dbReference type="PROSITE-ProRule" id="PRU00042"/>
    </source>
</evidence>
<feature type="compositionally biased region" description="Low complexity" evidence="8">
    <location>
        <begin position="21"/>
        <end position="30"/>
    </location>
</feature>
<feature type="region of interest" description="Disordered" evidence="8">
    <location>
        <begin position="344"/>
        <end position="428"/>
    </location>
</feature>
<reference evidence="10" key="2">
    <citation type="submission" date="2021-01" db="EMBL/GenBank/DDBJ databases">
        <authorList>
            <person name="Schikora-Tamarit M.A."/>
        </authorList>
    </citation>
    <scope>NUCLEOTIDE SEQUENCE</scope>
    <source>
        <strain evidence="10">CBS2887</strain>
    </source>
</reference>
<dbReference type="GO" id="GO:0008270">
    <property type="term" value="F:zinc ion binding"/>
    <property type="evidence" value="ECO:0007669"/>
    <property type="project" value="UniProtKB-KW"/>
</dbReference>